<name>A0ABD3NXQ5_9STRA</name>
<feature type="compositionally biased region" description="Basic and acidic residues" evidence="1">
    <location>
        <begin position="323"/>
        <end position="334"/>
    </location>
</feature>
<sequence length="503" mass="55474">MRGSSASNSCYTPLKKVGEPTCMSPSQINDEALQFHWKTFPAPAKEFILTTLDNLSFKKLVEFWKNHAEYTSGSVAGGIYGASWYLALLYLNRNELSKARSLTLNGSFLQECYYSGFDRVASMCKCGTIGAEQLPHFFAGFSATQSTAVLYSFLQRSLPREYQQMLANFVNMGTKSRVMNFVGSVNQDWECKSLKSSLRSSSTRSDLEDDDITLVIGGDSFKVCPSMPLKSVFNEYAENNSVSLKSLRFSYAGKTLFLSTAGKKSPNELGMLDNDTIHVSTQETTAPSSDDNKQSTQQSKKSGKKQKKSKTRTKSKNGSPKIEIVKSDEEHKEEHSKILTKLFEEADAEFKQIRQELNALNLLKQQPKTKTSMKKLKQDSHFSSFNPMSEGLGGKAGKTRFVVNVGEVANLYKSSKTLDTGSSAASFIDLHGCTQEEAVSMLNAGLKKWNERAMLGSYPFIHPVSIICGAGGQVLSETVEKWIGQQPNVANVPKTKAKFAAAA</sequence>
<feature type="domain" description="Smr" evidence="2">
    <location>
        <begin position="428"/>
        <end position="503"/>
    </location>
</feature>
<dbReference type="Pfam" id="PF01713">
    <property type="entry name" value="Smr"/>
    <property type="match status" value="1"/>
</dbReference>
<reference evidence="3 4" key="1">
    <citation type="submission" date="2024-10" db="EMBL/GenBank/DDBJ databases">
        <title>Updated reference genomes for cyclostephanoid diatoms.</title>
        <authorList>
            <person name="Roberts W.R."/>
            <person name="Alverson A.J."/>
        </authorList>
    </citation>
    <scope>NUCLEOTIDE SEQUENCE [LARGE SCALE GENOMIC DNA]</scope>
    <source>
        <strain evidence="3 4">AJA010-31</strain>
    </source>
</reference>
<evidence type="ECO:0000313" key="4">
    <source>
        <dbReference type="Proteomes" id="UP001530400"/>
    </source>
</evidence>
<dbReference type="InterPro" id="IPR002625">
    <property type="entry name" value="Smr_dom"/>
</dbReference>
<evidence type="ECO:0000256" key="1">
    <source>
        <dbReference type="SAM" id="MobiDB-lite"/>
    </source>
</evidence>
<feature type="compositionally biased region" description="Basic residues" evidence="1">
    <location>
        <begin position="301"/>
        <end position="315"/>
    </location>
</feature>
<evidence type="ECO:0000313" key="3">
    <source>
        <dbReference type="EMBL" id="KAL3780202.1"/>
    </source>
</evidence>
<organism evidence="3 4">
    <name type="scientific">Cyclotella atomus</name>
    <dbReference type="NCBI Taxonomy" id="382360"/>
    <lineage>
        <taxon>Eukaryota</taxon>
        <taxon>Sar</taxon>
        <taxon>Stramenopiles</taxon>
        <taxon>Ochrophyta</taxon>
        <taxon>Bacillariophyta</taxon>
        <taxon>Coscinodiscophyceae</taxon>
        <taxon>Thalassiosirophycidae</taxon>
        <taxon>Stephanodiscales</taxon>
        <taxon>Stephanodiscaceae</taxon>
        <taxon>Cyclotella</taxon>
    </lineage>
</organism>
<dbReference type="CDD" id="cd01763">
    <property type="entry name" value="Ubl_SUMO_like"/>
    <property type="match status" value="1"/>
</dbReference>
<protein>
    <recommendedName>
        <fullName evidence="2">Smr domain-containing protein</fullName>
    </recommendedName>
</protein>
<accession>A0ABD3NXQ5</accession>
<proteinExistence type="predicted"/>
<dbReference type="EMBL" id="JALLPJ020000901">
    <property type="protein sequence ID" value="KAL3780202.1"/>
    <property type="molecule type" value="Genomic_DNA"/>
</dbReference>
<dbReference type="InterPro" id="IPR029071">
    <property type="entry name" value="Ubiquitin-like_domsf"/>
</dbReference>
<comment type="caution">
    <text evidence="3">The sequence shown here is derived from an EMBL/GenBank/DDBJ whole genome shotgun (WGS) entry which is preliminary data.</text>
</comment>
<feature type="region of interest" description="Disordered" evidence="1">
    <location>
        <begin position="281"/>
        <end position="334"/>
    </location>
</feature>
<dbReference type="Gene3D" id="3.30.1370.110">
    <property type="match status" value="1"/>
</dbReference>
<dbReference type="AlphaFoldDB" id="A0ABD3NXQ5"/>
<dbReference type="Gene3D" id="3.10.20.90">
    <property type="entry name" value="Phosphatidylinositol 3-kinase Catalytic Subunit, Chain A, domain 1"/>
    <property type="match status" value="1"/>
</dbReference>
<dbReference type="Proteomes" id="UP001530400">
    <property type="component" value="Unassembled WGS sequence"/>
</dbReference>
<dbReference type="PROSITE" id="PS50828">
    <property type="entry name" value="SMR"/>
    <property type="match status" value="1"/>
</dbReference>
<dbReference type="SUPFAM" id="SSF54236">
    <property type="entry name" value="Ubiquitin-like"/>
    <property type="match status" value="1"/>
</dbReference>
<dbReference type="InterPro" id="IPR036063">
    <property type="entry name" value="Smr_dom_sf"/>
</dbReference>
<keyword evidence="4" id="KW-1185">Reference proteome</keyword>
<gene>
    <name evidence="3" type="ORF">ACHAWO_000145</name>
</gene>
<dbReference type="SUPFAM" id="SSF160443">
    <property type="entry name" value="SMR domain-like"/>
    <property type="match status" value="1"/>
</dbReference>
<feature type="region of interest" description="Disordered" evidence="1">
    <location>
        <begin position="368"/>
        <end position="388"/>
    </location>
</feature>
<evidence type="ECO:0000259" key="2">
    <source>
        <dbReference type="PROSITE" id="PS50828"/>
    </source>
</evidence>